<reference evidence="3" key="1">
    <citation type="submission" date="2020-10" db="EMBL/GenBank/DDBJ databases">
        <title>Genome sequence of the unusual species of purple photosynthetic bacteria, Phaeovibrio sulfidiphilus DSM 23193, type strain.</title>
        <authorList>
            <person name="Kyndt J.A."/>
            <person name="Meyer T.E."/>
        </authorList>
    </citation>
    <scope>NUCLEOTIDE SEQUENCE</scope>
    <source>
        <strain evidence="3">DSM 23193</strain>
    </source>
</reference>
<proteinExistence type="inferred from homology"/>
<dbReference type="HAMAP" id="MF_00048">
    <property type="entry name" value="UPF0102"/>
    <property type="match status" value="1"/>
</dbReference>
<gene>
    <name evidence="3" type="ORF">IHV25_02660</name>
</gene>
<dbReference type="AlphaFoldDB" id="A0A8J6YUC4"/>
<dbReference type="InterPro" id="IPR011856">
    <property type="entry name" value="tRNA_endonuc-like_dom_sf"/>
</dbReference>
<dbReference type="Proteomes" id="UP000631034">
    <property type="component" value="Unassembled WGS sequence"/>
</dbReference>
<evidence type="ECO:0000313" key="4">
    <source>
        <dbReference type="Proteomes" id="UP000631034"/>
    </source>
</evidence>
<keyword evidence="4" id="KW-1185">Reference proteome</keyword>
<accession>A0A8J6YUC4</accession>
<dbReference type="Pfam" id="PF02021">
    <property type="entry name" value="UPF0102"/>
    <property type="match status" value="1"/>
</dbReference>
<protein>
    <recommendedName>
        <fullName evidence="2">UPF0102 protein IHV25_02660</fullName>
    </recommendedName>
</protein>
<evidence type="ECO:0000313" key="3">
    <source>
        <dbReference type="EMBL" id="MBE1236554.1"/>
    </source>
</evidence>
<dbReference type="EMBL" id="JACZHT010000001">
    <property type="protein sequence ID" value="MBE1236554.1"/>
    <property type="molecule type" value="Genomic_DNA"/>
</dbReference>
<organism evidence="3 4">
    <name type="scientific">Phaeovibrio sulfidiphilus</name>
    <dbReference type="NCBI Taxonomy" id="1220600"/>
    <lineage>
        <taxon>Bacteria</taxon>
        <taxon>Pseudomonadati</taxon>
        <taxon>Pseudomonadota</taxon>
        <taxon>Alphaproteobacteria</taxon>
        <taxon>Rhodospirillales</taxon>
        <taxon>Rhodospirillaceae</taxon>
        <taxon>Phaeovibrio</taxon>
    </lineage>
</organism>
<dbReference type="SUPFAM" id="SSF52980">
    <property type="entry name" value="Restriction endonuclease-like"/>
    <property type="match status" value="1"/>
</dbReference>
<comment type="caution">
    <text evidence="3">The sequence shown here is derived from an EMBL/GenBank/DDBJ whole genome shotgun (WGS) entry which is preliminary data.</text>
</comment>
<name>A0A8J6YUC4_9PROT</name>
<evidence type="ECO:0000256" key="1">
    <source>
        <dbReference type="ARBA" id="ARBA00006738"/>
    </source>
</evidence>
<evidence type="ECO:0000256" key="2">
    <source>
        <dbReference type="HAMAP-Rule" id="MF_00048"/>
    </source>
</evidence>
<dbReference type="InterPro" id="IPR011335">
    <property type="entry name" value="Restrct_endonuc-II-like"/>
</dbReference>
<dbReference type="Gene3D" id="3.40.1350.10">
    <property type="match status" value="1"/>
</dbReference>
<dbReference type="GO" id="GO:0003676">
    <property type="term" value="F:nucleic acid binding"/>
    <property type="evidence" value="ECO:0007669"/>
    <property type="project" value="InterPro"/>
</dbReference>
<dbReference type="InterPro" id="IPR003509">
    <property type="entry name" value="UPF0102_YraN-like"/>
</dbReference>
<dbReference type="PANTHER" id="PTHR34039:SF1">
    <property type="entry name" value="UPF0102 PROTEIN YRAN"/>
    <property type="match status" value="1"/>
</dbReference>
<comment type="similarity">
    <text evidence="1 2">Belongs to the UPF0102 family.</text>
</comment>
<dbReference type="PANTHER" id="PTHR34039">
    <property type="entry name" value="UPF0102 PROTEIN YRAN"/>
    <property type="match status" value="1"/>
</dbReference>
<sequence>MPRSPGPPRSGAGAGDGAGARVRRGAAAETLCALTLWLDGWEILARRVRFGRGVAAGEIDIIARKPPVLAFVEVKARTRPDALPHALTDRQRRRIENGAAAWLAFNPQLPGTDVRFDLMSVTPPGAGTGGSFGRVTHLPDAWRPG</sequence>